<sequence>MHLETDAVASFILKNLGDRCFVGGRPGLTLNAWKSWKESEKGWFLSHHASYPPKGENLQRFSKWKRDLLAFCRTKLSSFDTTPSPWKVLAYTGRCDTLPYRVAFTFEDHSGKSSSREGEFGDCSLVYWFGERVGFKGIGCGPAPKPPREGVADMFHLWENRMVRGWKITDVDMLIFSDAAWKQAKAVVEIKRTVENNWSPRRNDPHDILAELANALGVPYVLIRHQLDPRRTNEPAERDTLVDVMYWKEEKFDFERFLKTRKTTKLGHVVDWLAR</sequence>
<accession>A0A4Q9AWI8</accession>
<keyword evidence="2" id="KW-1185">Reference proteome</keyword>
<evidence type="ECO:0000313" key="1">
    <source>
        <dbReference type="EMBL" id="TBH15324.1"/>
    </source>
</evidence>
<proteinExistence type="predicted"/>
<evidence type="ECO:0000313" key="2">
    <source>
        <dbReference type="Proteomes" id="UP000292858"/>
    </source>
</evidence>
<gene>
    <name evidence="1" type="ORF">ETP66_11245</name>
</gene>
<name>A0A4Q9AWI8_9DEIN</name>
<dbReference type="EMBL" id="SIJL01000026">
    <property type="protein sequence ID" value="TBH15324.1"/>
    <property type="molecule type" value="Genomic_DNA"/>
</dbReference>
<dbReference type="Proteomes" id="UP000292858">
    <property type="component" value="Unassembled WGS sequence"/>
</dbReference>
<organism evidence="1 2">
    <name type="scientific">Thermus thermamylovorans</name>
    <dbReference type="NCBI Taxonomy" id="2509362"/>
    <lineage>
        <taxon>Bacteria</taxon>
        <taxon>Thermotogati</taxon>
        <taxon>Deinococcota</taxon>
        <taxon>Deinococci</taxon>
        <taxon>Thermales</taxon>
        <taxon>Thermaceae</taxon>
        <taxon>Thermus</taxon>
    </lineage>
</organism>
<comment type="caution">
    <text evidence="1">The sequence shown here is derived from an EMBL/GenBank/DDBJ whole genome shotgun (WGS) entry which is preliminary data.</text>
</comment>
<protein>
    <submittedName>
        <fullName evidence="1">Uncharacterized protein</fullName>
    </submittedName>
</protein>
<dbReference type="AlphaFoldDB" id="A0A4Q9AWI8"/>
<reference evidence="1 2" key="1">
    <citation type="submission" date="2019-02" db="EMBL/GenBank/DDBJ databases">
        <title>Thermus sp. a novel from hot spring.</title>
        <authorList>
            <person name="Zhao Z."/>
        </authorList>
    </citation>
    <scope>NUCLEOTIDE SEQUENCE [LARGE SCALE GENOMIC DNA]</scope>
    <source>
        <strain evidence="1 2">CFH 72773T</strain>
    </source>
</reference>